<proteinExistence type="inferred from homology"/>
<dbReference type="InterPro" id="IPR016181">
    <property type="entry name" value="Acyl_CoA_acyltransferase"/>
</dbReference>
<evidence type="ECO:0000256" key="10">
    <source>
        <dbReference type="ARBA" id="ARBA00066767"/>
    </source>
</evidence>
<dbReference type="FunFam" id="3.30.70.3550:FF:000001">
    <property type="entry name" value="Leucyl/phenylalanyl-tRNA--protein transferase"/>
    <property type="match status" value="1"/>
</dbReference>
<dbReference type="GO" id="GO:0030163">
    <property type="term" value="P:protein catabolic process"/>
    <property type="evidence" value="ECO:0007669"/>
    <property type="project" value="UniProtKB-UniRule"/>
</dbReference>
<comment type="catalytic activity">
    <reaction evidence="7 15">
        <text>N-terminal L-lysyl-[protein] + L-leucyl-tRNA(Leu) = N-terminal L-leucyl-L-lysyl-[protein] + tRNA(Leu) + H(+)</text>
        <dbReference type="Rhea" id="RHEA:12340"/>
        <dbReference type="Rhea" id="RHEA-COMP:9613"/>
        <dbReference type="Rhea" id="RHEA-COMP:9622"/>
        <dbReference type="Rhea" id="RHEA-COMP:12670"/>
        <dbReference type="Rhea" id="RHEA-COMP:12671"/>
        <dbReference type="ChEBI" id="CHEBI:15378"/>
        <dbReference type="ChEBI" id="CHEBI:65249"/>
        <dbReference type="ChEBI" id="CHEBI:78442"/>
        <dbReference type="ChEBI" id="CHEBI:78494"/>
        <dbReference type="ChEBI" id="CHEBI:133043"/>
        <dbReference type="EC" id="2.3.2.6"/>
    </reaction>
</comment>
<dbReference type="PANTHER" id="PTHR30098:SF2">
    <property type="entry name" value="LEUCYL_PHENYLALANYL-TRNA--PROTEIN TRANSFERASE"/>
    <property type="match status" value="1"/>
</dbReference>
<dbReference type="EMBL" id="DRMS01000401">
    <property type="protein sequence ID" value="HFC93260.1"/>
    <property type="molecule type" value="Genomic_DNA"/>
</dbReference>
<dbReference type="Gene3D" id="3.40.630.70">
    <property type="entry name" value="Leucyl/phenylalanyl-tRNA-protein transferase, C-terminal domain"/>
    <property type="match status" value="1"/>
</dbReference>
<dbReference type="EC" id="2.3.2.6" evidence="10 15"/>
<evidence type="ECO:0000256" key="1">
    <source>
        <dbReference type="ARBA" id="ARBA00004496"/>
    </source>
</evidence>
<name>A0A7V2WVV6_LEUMU</name>
<dbReference type="InterPro" id="IPR042203">
    <property type="entry name" value="Leu/Phe-tRNA_Trfase_C"/>
</dbReference>
<evidence type="ECO:0000256" key="4">
    <source>
        <dbReference type="ARBA" id="ARBA00023315"/>
    </source>
</evidence>
<comment type="catalytic activity">
    <reaction evidence="6 15">
        <text>N-terminal L-arginyl-[protein] + L-leucyl-tRNA(Leu) = N-terminal L-leucyl-L-arginyl-[protein] + tRNA(Leu) + H(+)</text>
        <dbReference type="Rhea" id="RHEA:50416"/>
        <dbReference type="Rhea" id="RHEA-COMP:9613"/>
        <dbReference type="Rhea" id="RHEA-COMP:9622"/>
        <dbReference type="Rhea" id="RHEA-COMP:12672"/>
        <dbReference type="Rhea" id="RHEA-COMP:12673"/>
        <dbReference type="ChEBI" id="CHEBI:15378"/>
        <dbReference type="ChEBI" id="CHEBI:64719"/>
        <dbReference type="ChEBI" id="CHEBI:78442"/>
        <dbReference type="ChEBI" id="CHEBI:78494"/>
        <dbReference type="ChEBI" id="CHEBI:133044"/>
        <dbReference type="EC" id="2.3.2.6"/>
    </reaction>
</comment>
<dbReference type="Proteomes" id="UP000885750">
    <property type="component" value="Unassembled WGS sequence"/>
</dbReference>
<protein>
    <recommendedName>
        <fullName evidence="11 15">Leucyl/phenylalanyl-tRNA--protein transferase</fullName>
        <ecNumber evidence="10 15">2.3.2.6</ecNumber>
    </recommendedName>
    <alternativeName>
        <fullName evidence="12 15">L/F-transferase</fullName>
    </alternativeName>
    <alternativeName>
        <fullName evidence="13 15">Leucyltransferase</fullName>
    </alternativeName>
    <alternativeName>
        <fullName evidence="14 15">Phenyalanyltransferase</fullName>
    </alternativeName>
</protein>
<evidence type="ECO:0000256" key="5">
    <source>
        <dbReference type="ARBA" id="ARBA00050607"/>
    </source>
</evidence>
<organism evidence="16">
    <name type="scientific">Leucothrix mucor</name>
    <dbReference type="NCBI Taxonomy" id="45248"/>
    <lineage>
        <taxon>Bacteria</taxon>
        <taxon>Pseudomonadati</taxon>
        <taxon>Pseudomonadota</taxon>
        <taxon>Gammaproteobacteria</taxon>
        <taxon>Thiotrichales</taxon>
        <taxon>Thiotrichaceae</taxon>
        <taxon>Leucothrix</taxon>
    </lineage>
</organism>
<evidence type="ECO:0000256" key="3">
    <source>
        <dbReference type="ARBA" id="ARBA00022679"/>
    </source>
</evidence>
<dbReference type="SUPFAM" id="SSF55729">
    <property type="entry name" value="Acyl-CoA N-acyltransferases (Nat)"/>
    <property type="match status" value="1"/>
</dbReference>
<dbReference type="GO" id="GO:0008914">
    <property type="term" value="F:leucyl-tRNA--protein transferase activity"/>
    <property type="evidence" value="ECO:0007669"/>
    <property type="project" value="UniProtKB-UniRule"/>
</dbReference>
<dbReference type="InterPro" id="IPR004616">
    <property type="entry name" value="Leu/Phe-tRNA_Trfase"/>
</dbReference>
<comment type="similarity">
    <text evidence="9 15">Belongs to the L/F-transferase family.</text>
</comment>
<evidence type="ECO:0000256" key="7">
    <source>
        <dbReference type="ARBA" id="ARBA00051538"/>
    </source>
</evidence>
<reference evidence="16" key="1">
    <citation type="journal article" date="2020" name="mSystems">
        <title>Genome- and Community-Level Interaction Insights into Carbon Utilization and Element Cycling Functions of Hydrothermarchaeota in Hydrothermal Sediment.</title>
        <authorList>
            <person name="Zhou Z."/>
            <person name="Liu Y."/>
            <person name="Xu W."/>
            <person name="Pan J."/>
            <person name="Luo Z.H."/>
            <person name="Li M."/>
        </authorList>
    </citation>
    <scope>NUCLEOTIDE SEQUENCE [LARGE SCALE GENOMIC DNA]</scope>
    <source>
        <strain evidence="16">HyVt-493</strain>
    </source>
</reference>
<comment type="catalytic activity">
    <reaction evidence="5 15">
        <text>L-phenylalanyl-tRNA(Phe) + an N-terminal L-alpha-aminoacyl-[protein] = an N-terminal L-phenylalanyl-L-alpha-aminoacyl-[protein] + tRNA(Phe)</text>
        <dbReference type="Rhea" id="RHEA:43632"/>
        <dbReference type="Rhea" id="RHEA-COMP:9668"/>
        <dbReference type="Rhea" id="RHEA-COMP:9699"/>
        <dbReference type="Rhea" id="RHEA-COMP:10636"/>
        <dbReference type="Rhea" id="RHEA-COMP:10637"/>
        <dbReference type="ChEBI" id="CHEBI:78442"/>
        <dbReference type="ChEBI" id="CHEBI:78531"/>
        <dbReference type="ChEBI" id="CHEBI:78597"/>
        <dbReference type="ChEBI" id="CHEBI:83561"/>
        <dbReference type="EC" id="2.3.2.6"/>
    </reaction>
</comment>
<gene>
    <name evidence="15" type="primary">aat</name>
    <name evidence="16" type="ORF">ENJ51_10675</name>
</gene>
<comment type="caution">
    <text evidence="16">The sequence shown here is derived from an EMBL/GenBank/DDBJ whole genome shotgun (WGS) entry which is preliminary data.</text>
</comment>
<dbReference type="HAMAP" id="MF_00688">
    <property type="entry name" value="Leu_Phe_trans"/>
    <property type="match status" value="1"/>
</dbReference>
<evidence type="ECO:0000256" key="9">
    <source>
        <dbReference type="ARBA" id="ARBA00061535"/>
    </source>
</evidence>
<comment type="subcellular location">
    <subcellularLocation>
        <location evidence="1 15">Cytoplasm</location>
    </subcellularLocation>
</comment>
<evidence type="ECO:0000313" key="16">
    <source>
        <dbReference type="EMBL" id="HFC93260.1"/>
    </source>
</evidence>
<dbReference type="Gene3D" id="3.30.70.3550">
    <property type="entry name" value="Leucyl/phenylalanyl-tRNA-protein transferase, N-terminal domain"/>
    <property type="match status" value="1"/>
</dbReference>
<evidence type="ECO:0000256" key="6">
    <source>
        <dbReference type="ARBA" id="ARBA00050652"/>
    </source>
</evidence>
<evidence type="ECO:0000256" key="11">
    <source>
        <dbReference type="ARBA" id="ARBA00074372"/>
    </source>
</evidence>
<dbReference type="PANTHER" id="PTHR30098">
    <property type="entry name" value="LEUCYL/PHENYLALANYL-TRNA--PROTEIN TRANSFERASE"/>
    <property type="match status" value="1"/>
</dbReference>
<dbReference type="AlphaFoldDB" id="A0A7V2WVV6"/>
<keyword evidence="3 15" id="KW-0808">Transferase</keyword>
<evidence type="ECO:0000256" key="14">
    <source>
        <dbReference type="ARBA" id="ARBA00083640"/>
    </source>
</evidence>
<comment type="function">
    <text evidence="8 15">Functions in the N-end rule pathway of protein degradation where it conjugates Leu, Phe and, less efficiently, Met from aminoacyl-tRNAs to the N-termini of proteins containing an N-terminal arginine or lysine.</text>
</comment>
<keyword evidence="4 15" id="KW-0012">Acyltransferase</keyword>
<evidence type="ECO:0000256" key="12">
    <source>
        <dbReference type="ARBA" id="ARBA00077136"/>
    </source>
</evidence>
<accession>A0A7V2WVV6</accession>
<evidence type="ECO:0000256" key="8">
    <source>
        <dbReference type="ARBA" id="ARBA00054043"/>
    </source>
</evidence>
<evidence type="ECO:0000256" key="15">
    <source>
        <dbReference type="HAMAP-Rule" id="MF_00688"/>
    </source>
</evidence>
<keyword evidence="2 15" id="KW-0963">Cytoplasm</keyword>
<dbReference type="InterPro" id="IPR042221">
    <property type="entry name" value="Leu/Phe-tRNA_Trfase_N"/>
</dbReference>
<sequence length="258" mass="29402">MSQENDPFLTLLDPYSSDEPFPPVEMAWNEPNGLLAMGGDLSSERLINAYRSGIFPWFSPEEPIYWWSPDPRAVLYPHKINFRRSLRKTMRNKGYRITFDHSFAEVVHACAAPRSYTDGTWITQEMYHAYIALHKLNIAHSVEVWNSENKLVGGLYGVDTGGVFSGESMFSIERDTSKMAFIALAKLTQQRGHTLIDCQIENPHLISMGAENIPRQHYIKVLNTTASISVNTVPVDNWKMEIDCAELSQWQPEANFNT</sequence>
<dbReference type="NCBIfam" id="TIGR00667">
    <property type="entry name" value="aat"/>
    <property type="match status" value="1"/>
</dbReference>
<dbReference type="GO" id="GO:0005737">
    <property type="term" value="C:cytoplasm"/>
    <property type="evidence" value="ECO:0007669"/>
    <property type="project" value="UniProtKB-SubCell"/>
</dbReference>
<evidence type="ECO:0000256" key="13">
    <source>
        <dbReference type="ARBA" id="ARBA00077165"/>
    </source>
</evidence>
<evidence type="ECO:0000256" key="2">
    <source>
        <dbReference type="ARBA" id="ARBA00022490"/>
    </source>
</evidence>
<dbReference type="Pfam" id="PF03588">
    <property type="entry name" value="Leu_Phe_trans"/>
    <property type="match status" value="1"/>
</dbReference>